<accession>A0A517WRN7</accession>
<protein>
    <submittedName>
        <fullName evidence="1">Uncharacterized protein</fullName>
    </submittedName>
</protein>
<gene>
    <name evidence="1" type="ORF">V202x_12980</name>
</gene>
<dbReference type="AlphaFoldDB" id="A0A517WRN7"/>
<dbReference type="Proteomes" id="UP000318384">
    <property type="component" value="Chromosome"/>
</dbReference>
<sequence length="119" mass="13764">MNLSILDSGNPYCINPFAALADLRNQLDPLLRIIVSTMVNFGKLRVQISSQSDQTGLIWGNQIVLIQNWILVFSKKHRQTRGFCSDRINRKKLMHQHEFFRSRARRRSQSFAKVAMTSS</sequence>
<reference evidence="1 2" key="1">
    <citation type="submission" date="2019-03" db="EMBL/GenBank/DDBJ databases">
        <title>Deep-cultivation of Planctomycetes and their phenomic and genomic characterization uncovers novel biology.</title>
        <authorList>
            <person name="Wiegand S."/>
            <person name="Jogler M."/>
            <person name="Boedeker C."/>
            <person name="Pinto D."/>
            <person name="Vollmers J."/>
            <person name="Rivas-Marin E."/>
            <person name="Kohn T."/>
            <person name="Peeters S.H."/>
            <person name="Heuer A."/>
            <person name="Rast P."/>
            <person name="Oberbeckmann S."/>
            <person name="Bunk B."/>
            <person name="Jeske O."/>
            <person name="Meyerdierks A."/>
            <person name="Storesund J.E."/>
            <person name="Kallscheuer N."/>
            <person name="Luecker S."/>
            <person name="Lage O.M."/>
            <person name="Pohl T."/>
            <person name="Merkel B.J."/>
            <person name="Hornburger P."/>
            <person name="Mueller R.-W."/>
            <person name="Bruemmer F."/>
            <person name="Labrenz M."/>
            <person name="Spormann A.M."/>
            <person name="Op den Camp H."/>
            <person name="Overmann J."/>
            <person name="Amann R."/>
            <person name="Jetten M.S.M."/>
            <person name="Mascher T."/>
            <person name="Medema M.H."/>
            <person name="Devos D.P."/>
            <person name="Kaster A.-K."/>
            <person name="Ovreas L."/>
            <person name="Rohde M."/>
            <person name="Galperin M.Y."/>
            <person name="Jogler C."/>
        </authorList>
    </citation>
    <scope>NUCLEOTIDE SEQUENCE [LARGE SCALE GENOMIC DNA]</scope>
    <source>
        <strain evidence="1 2">V202</strain>
    </source>
</reference>
<evidence type="ECO:0000313" key="2">
    <source>
        <dbReference type="Proteomes" id="UP000318384"/>
    </source>
</evidence>
<name>A0A517WRN7_9PLAN</name>
<proteinExistence type="predicted"/>
<keyword evidence="2" id="KW-1185">Reference proteome</keyword>
<evidence type="ECO:0000313" key="1">
    <source>
        <dbReference type="EMBL" id="QDU07937.1"/>
    </source>
</evidence>
<organism evidence="1 2">
    <name type="scientific">Gimesia aquarii</name>
    <dbReference type="NCBI Taxonomy" id="2527964"/>
    <lineage>
        <taxon>Bacteria</taxon>
        <taxon>Pseudomonadati</taxon>
        <taxon>Planctomycetota</taxon>
        <taxon>Planctomycetia</taxon>
        <taxon>Planctomycetales</taxon>
        <taxon>Planctomycetaceae</taxon>
        <taxon>Gimesia</taxon>
    </lineage>
</organism>
<dbReference type="EMBL" id="CP037422">
    <property type="protein sequence ID" value="QDU07937.1"/>
    <property type="molecule type" value="Genomic_DNA"/>
</dbReference>